<proteinExistence type="predicted"/>
<keyword evidence="1" id="KW-0697">Rotamase</keyword>
<dbReference type="SUPFAM" id="SSF109998">
    <property type="entry name" value="Triger factor/SurA peptide-binding domain-like"/>
    <property type="match status" value="1"/>
</dbReference>
<dbReference type="EMBL" id="CP036287">
    <property type="protein sequence ID" value="QDU67062.1"/>
    <property type="molecule type" value="Genomic_DNA"/>
</dbReference>
<organism evidence="4 5">
    <name type="scientific">Engelhardtia mirabilis</name>
    <dbReference type="NCBI Taxonomy" id="2528011"/>
    <lineage>
        <taxon>Bacteria</taxon>
        <taxon>Pseudomonadati</taxon>
        <taxon>Planctomycetota</taxon>
        <taxon>Planctomycetia</taxon>
        <taxon>Planctomycetia incertae sedis</taxon>
        <taxon>Engelhardtia</taxon>
    </lineage>
</organism>
<evidence type="ECO:0000313" key="5">
    <source>
        <dbReference type="Proteomes" id="UP000316921"/>
    </source>
</evidence>
<accession>A0A518BJC1</accession>
<reference evidence="4 5" key="1">
    <citation type="submission" date="2019-02" db="EMBL/GenBank/DDBJ databases">
        <title>Deep-cultivation of Planctomycetes and their phenomic and genomic characterization uncovers novel biology.</title>
        <authorList>
            <person name="Wiegand S."/>
            <person name="Jogler M."/>
            <person name="Boedeker C."/>
            <person name="Pinto D."/>
            <person name="Vollmers J."/>
            <person name="Rivas-Marin E."/>
            <person name="Kohn T."/>
            <person name="Peeters S.H."/>
            <person name="Heuer A."/>
            <person name="Rast P."/>
            <person name="Oberbeckmann S."/>
            <person name="Bunk B."/>
            <person name="Jeske O."/>
            <person name="Meyerdierks A."/>
            <person name="Storesund J.E."/>
            <person name="Kallscheuer N."/>
            <person name="Luecker S."/>
            <person name="Lage O.M."/>
            <person name="Pohl T."/>
            <person name="Merkel B.J."/>
            <person name="Hornburger P."/>
            <person name="Mueller R.-W."/>
            <person name="Bruemmer F."/>
            <person name="Labrenz M."/>
            <person name="Spormann A.M."/>
            <person name="Op den Camp H."/>
            <person name="Overmann J."/>
            <person name="Amann R."/>
            <person name="Jetten M.S.M."/>
            <person name="Mascher T."/>
            <person name="Medema M.H."/>
            <person name="Devos D.P."/>
            <person name="Kaster A.-K."/>
            <person name="Ovreas L."/>
            <person name="Rohde M."/>
            <person name="Galperin M.Y."/>
            <person name="Jogler C."/>
        </authorList>
    </citation>
    <scope>NUCLEOTIDE SEQUENCE [LARGE SCALE GENOMIC DNA]</scope>
    <source>
        <strain evidence="4 5">Pla133</strain>
    </source>
</reference>
<name>A0A518BJC1_9BACT</name>
<dbReference type="InterPro" id="IPR046357">
    <property type="entry name" value="PPIase_dom_sf"/>
</dbReference>
<evidence type="ECO:0000313" key="4">
    <source>
        <dbReference type="EMBL" id="QDU67062.1"/>
    </source>
</evidence>
<feature type="signal peptide" evidence="2">
    <location>
        <begin position="1"/>
        <end position="27"/>
    </location>
</feature>
<dbReference type="Gene3D" id="1.10.4030.10">
    <property type="entry name" value="Porin chaperone SurA, peptide-binding domain"/>
    <property type="match status" value="1"/>
</dbReference>
<dbReference type="Gene3D" id="3.10.50.40">
    <property type="match status" value="1"/>
</dbReference>
<dbReference type="InterPro" id="IPR027304">
    <property type="entry name" value="Trigger_fact/SurA_dom_sf"/>
</dbReference>
<feature type="domain" description="PpiC" evidence="3">
    <location>
        <begin position="201"/>
        <end position="317"/>
    </location>
</feature>
<evidence type="ECO:0000256" key="1">
    <source>
        <dbReference type="PROSITE-ProRule" id="PRU00278"/>
    </source>
</evidence>
<keyword evidence="1 4" id="KW-0413">Isomerase</keyword>
<feature type="chain" id="PRO_5021986628" evidence="2">
    <location>
        <begin position="28"/>
        <end position="360"/>
    </location>
</feature>
<evidence type="ECO:0000256" key="2">
    <source>
        <dbReference type="SAM" id="SignalP"/>
    </source>
</evidence>
<keyword evidence="5" id="KW-1185">Reference proteome</keyword>
<evidence type="ECO:0000259" key="3">
    <source>
        <dbReference type="PROSITE" id="PS50198"/>
    </source>
</evidence>
<dbReference type="AlphaFoldDB" id="A0A518BJC1"/>
<dbReference type="Pfam" id="PF00639">
    <property type="entry name" value="Rotamase"/>
    <property type="match status" value="1"/>
</dbReference>
<dbReference type="InterPro" id="IPR000297">
    <property type="entry name" value="PPIase_PpiC"/>
</dbReference>
<keyword evidence="2" id="KW-0732">Signal</keyword>
<dbReference type="PANTHER" id="PTHR47245:SF2">
    <property type="entry name" value="PEPTIDYL-PROLYL CIS-TRANS ISOMERASE HP_0175-RELATED"/>
    <property type="match status" value="1"/>
</dbReference>
<dbReference type="PROSITE" id="PS50198">
    <property type="entry name" value="PPIC_PPIASE_2"/>
    <property type="match status" value="1"/>
</dbReference>
<dbReference type="PROSITE" id="PS51257">
    <property type="entry name" value="PROKAR_LIPOPROTEIN"/>
    <property type="match status" value="1"/>
</dbReference>
<gene>
    <name evidence="4" type="primary">prsA3</name>
    <name evidence="4" type="ORF">Pla133_21400</name>
</gene>
<dbReference type="Proteomes" id="UP000316921">
    <property type="component" value="Chromosome"/>
</dbReference>
<dbReference type="EC" id="5.2.1.8" evidence="4"/>
<protein>
    <submittedName>
        <fullName evidence="4">Foldase protein PrsA 3</fullName>
        <ecNumber evidence="4">5.2.1.8</ecNumber>
    </submittedName>
</protein>
<sequence precursor="true">MRRTIFRSLLITSLATVGAALSSCHLAGPGAARAQESTAPPSEGSVQVGPVADEALGSTRPEAVPAPDGIAALIDDEIAITLDEYKTYLLEIYGRRPLEELVYLRLLEREAAALSIEVTEAEVDAAVQAVYDQLLAVRHQGRLEALEAELGEAGYTSESYRRSLRVKEHITLLETREALVLREVTEDMIRERFERDFGVDGVRVEVRHIFLNRARLKADMIRSGADPASLGTAQVEAALASKAASLLEQLRSGADFEALARANSHDLSVQQNGGMIPGYNYRRYGEPMAAAVRAAQVGVPTGPVATTAGLHLIEVTERTATSLDDVREELRSTLADEPASWKERGDLRARLFGEAVIRTY</sequence>
<dbReference type="SUPFAM" id="SSF54534">
    <property type="entry name" value="FKBP-like"/>
    <property type="match status" value="1"/>
</dbReference>
<dbReference type="PANTHER" id="PTHR47245">
    <property type="entry name" value="PEPTIDYLPROLYL ISOMERASE"/>
    <property type="match status" value="1"/>
</dbReference>
<dbReference type="RefSeq" id="WP_145064891.1">
    <property type="nucleotide sequence ID" value="NZ_CP036287.1"/>
</dbReference>
<dbReference type="InterPro" id="IPR050245">
    <property type="entry name" value="PrsA_foldase"/>
</dbReference>
<dbReference type="KEGG" id="pbap:Pla133_21400"/>
<dbReference type="GO" id="GO:0003755">
    <property type="term" value="F:peptidyl-prolyl cis-trans isomerase activity"/>
    <property type="evidence" value="ECO:0007669"/>
    <property type="project" value="UniProtKB-KW"/>
</dbReference>